<feature type="compositionally biased region" description="Polar residues" evidence="1">
    <location>
        <begin position="37"/>
        <end position="84"/>
    </location>
</feature>
<feature type="region of interest" description="Disordered" evidence="1">
    <location>
        <begin position="37"/>
        <end position="171"/>
    </location>
</feature>
<dbReference type="EMBL" id="JAAVSD010000005">
    <property type="protein sequence ID" value="NLR29073.1"/>
    <property type="molecule type" value="Genomic_DNA"/>
</dbReference>
<accession>A0ABX1L301</accession>
<name>A0ABX1L301_9LACO</name>
<sequence>MKDLKLGNKSKQRLTTLVVLGAIVGLGYQVDTAYADTSTTNDTETPATESKTTVADDTTSQKVTLPNDSQSGATTSDEQQTGDQTENDATEKPTTPAPAPAKDATDLAQPVSEEKEPAKPVVPSDPAPVPQTGVPENSKEAASTAPEQTTPKQSGDEESVGTGRLARVQGPQMLLRTDTAIEDTAVKAPTIVKSGTFGTSPWTLDSDGVMTFSAGTFGAGISPAFFKSVVTKIVFAGPIVLNANSSMAFL</sequence>
<dbReference type="Proteomes" id="UP000707477">
    <property type="component" value="Unassembled WGS sequence"/>
</dbReference>
<comment type="caution">
    <text evidence="2">The sequence shown here is derived from an EMBL/GenBank/DDBJ whole genome shotgun (WGS) entry which is preliminary data.</text>
</comment>
<gene>
    <name evidence="2" type="ORF">HEQ44_02630</name>
</gene>
<evidence type="ECO:0000313" key="3">
    <source>
        <dbReference type="Proteomes" id="UP000707477"/>
    </source>
</evidence>
<dbReference type="RefSeq" id="WP_168849361.1">
    <property type="nucleotide sequence ID" value="NZ_JAAVSD010000005.1"/>
</dbReference>
<organism evidence="2 3">
    <name type="scientific">Levilactobacillus tujiorum</name>
    <dbReference type="NCBI Taxonomy" id="2912243"/>
    <lineage>
        <taxon>Bacteria</taxon>
        <taxon>Bacillati</taxon>
        <taxon>Bacillota</taxon>
        <taxon>Bacilli</taxon>
        <taxon>Lactobacillales</taxon>
        <taxon>Lactobacillaceae</taxon>
        <taxon>Levilactobacillus</taxon>
    </lineage>
</organism>
<protein>
    <submittedName>
        <fullName evidence="2">Uncharacterized protein</fullName>
    </submittedName>
</protein>
<keyword evidence="3" id="KW-1185">Reference proteome</keyword>
<proteinExistence type="predicted"/>
<reference evidence="2 3" key="1">
    <citation type="submission" date="2020-03" db="EMBL/GenBank/DDBJ databases">
        <authorList>
            <person name="Zhang Z."/>
            <person name="Guo Z."/>
            <person name="Hou Q."/>
            <person name="Shen X."/>
        </authorList>
    </citation>
    <scope>NUCLEOTIDE SEQUENCE [LARGE SCALE GENOMIC DNA]</scope>
    <source>
        <strain evidence="2 3">HBUAS51329</strain>
    </source>
</reference>
<evidence type="ECO:0000256" key="1">
    <source>
        <dbReference type="SAM" id="MobiDB-lite"/>
    </source>
</evidence>
<evidence type="ECO:0000313" key="2">
    <source>
        <dbReference type="EMBL" id="NLR29073.1"/>
    </source>
</evidence>